<feature type="region of interest" description="Disordered" evidence="5">
    <location>
        <begin position="1"/>
        <end position="40"/>
    </location>
</feature>
<dbReference type="OrthoDB" id="411372at2759"/>
<dbReference type="EMBL" id="SGPL01000266">
    <property type="protein sequence ID" value="THH14578.1"/>
    <property type="molecule type" value="Genomic_DNA"/>
</dbReference>
<keyword evidence="2 4" id="KW-0863">Zinc-finger</keyword>
<evidence type="ECO:0000313" key="8">
    <source>
        <dbReference type="Proteomes" id="UP000310158"/>
    </source>
</evidence>
<keyword evidence="3 4" id="KW-0862">Zinc</keyword>
<evidence type="ECO:0000256" key="3">
    <source>
        <dbReference type="ARBA" id="ARBA00022833"/>
    </source>
</evidence>
<dbReference type="PANTHER" id="PTHR11224">
    <property type="entry name" value="MAKORIN-RELATED"/>
    <property type="match status" value="1"/>
</dbReference>
<dbReference type="GO" id="GO:0008270">
    <property type="term" value="F:zinc ion binding"/>
    <property type="evidence" value="ECO:0007669"/>
    <property type="project" value="UniProtKB-KW"/>
</dbReference>
<feature type="compositionally biased region" description="Low complexity" evidence="5">
    <location>
        <begin position="214"/>
        <end position="248"/>
    </location>
</feature>
<sequence length="767" mass="78744">MPVADKNNDNDAYELEREKDRDRDRDREKGPKAKGSSKAKDLSHVPCKFFKVGSCTAGSSCPFSHSILEPGQQKDVCTWFVKGNCKFGHKCALAHVLPGQSMAMDRKNKKAAQAAANANGGAARDGGKPAKSNKGAQNGVGLSGNIGQRNPLLPGSTAPTRILQGSTRPPIPMSLKSAVSPSAPAPPLQDTDFASFGLPDETQQAPLRAPPKGSHSSSRTGTTTTEDEPTSASKSSPSPLPFSTPSGPRRQHGASPSTDLGPIGSPPRSVSSLSHPPLNGFSPGTSPAQNPNFISASPFSAPGTQTLFFAGESSEDFKARSGIAASLGTTRTPWRTDLSSMHSGSRLGGQDALAGEVVVEDEDLEDFIPSSLTDLLTPEERSRRYSRTNSANPGPPGMGLTPGREGWGAAAAGARPSVETHHHRYSHSVPAPSLLGDIKSIWADNSHVSIGSPRGADSLGGANIGGLGSGTPSSFKSNSGFGSRSVADDHISYFLSPSNASAAFLPGLNHHYLNSKGAAASRPTVGSLRPGLYGPNNAPAGGNAANLLARLNEPLSSSPQTGGGDRRHFDGTPSDTLGGQPFQLGRPIPGGNGGGFTADLERSALSPSTRALQSHAPGQSLPQGLAAGYSRIHALPPPPVIPSPSTSGTFASPQTSLFAPGTSVPGAGNSFSDWLGMSPGNSNFAEHFRGQQGPPGLESMLPRVAYGGAIPSRTPLSQGSLAQSAAPPGPTARTPSGRGWPHGVTPLSPLSGPVLTGDDDDLFSMDG</sequence>
<feature type="zinc finger region" description="C3H1-type" evidence="4">
    <location>
        <begin position="41"/>
        <end position="68"/>
    </location>
</feature>
<comment type="caution">
    <text evidence="7">The sequence shown here is derived from an EMBL/GenBank/DDBJ whole genome shotgun (WGS) entry which is preliminary data.</text>
</comment>
<feature type="region of interest" description="Disordered" evidence="5">
    <location>
        <begin position="632"/>
        <end position="664"/>
    </location>
</feature>
<evidence type="ECO:0000256" key="4">
    <source>
        <dbReference type="PROSITE-ProRule" id="PRU00723"/>
    </source>
</evidence>
<organism evidence="7 8">
    <name type="scientific">Bondarzewia mesenterica</name>
    <dbReference type="NCBI Taxonomy" id="1095465"/>
    <lineage>
        <taxon>Eukaryota</taxon>
        <taxon>Fungi</taxon>
        <taxon>Dikarya</taxon>
        <taxon>Basidiomycota</taxon>
        <taxon>Agaricomycotina</taxon>
        <taxon>Agaricomycetes</taxon>
        <taxon>Russulales</taxon>
        <taxon>Bondarzewiaceae</taxon>
        <taxon>Bondarzewia</taxon>
    </lineage>
</organism>
<feature type="region of interest" description="Disordered" evidence="5">
    <location>
        <begin position="605"/>
        <end position="624"/>
    </location>
</feature>
<feature type="compositionally biased region" description="Basic and acidic residues" evidence="5">
    <location>
        <begin position="1"/>
        <end position="31"/>
    </location>
</feature>
<feature type="region of interest" description="Disordered" evidence="5">
    <location>
        <begin position="708"/>
        <end position="767"/>
    </location>
</feature>
<keyword evidence="8" id="KW-1185">Reference proteome</keyword>
<evidence type="ECO:0000259" key="6">
    <source>
        <dbReference type="PROSITE" id="PS50103"/>
    </source>
</evidence>
<feature type="compositionally biased region" description="Polar residues" evidence="5">
    <location>
        <begin position="605"/>
        <end position="622"/>
    </location>
</feature>
<dbReference type="GO" id="GO:0061630">
    <property type="term" value="F:ubiquitin protein ligase activity"/>
    <property type="evidence" value="ECO:0007669"/>
    <property type="project" value="InterPro"/>
</dbReference>
<feature type="compositionally biased region" description="Acidic residues" evidence="5">
    <location>
        <begin position="757"/>
        <end position="767"/>
    </location>
</feature>
<evidence type="ECO:0000313" key="7">
    <source>
        <dbReference type="EMBL" id="THH14578.1"/>
    </source>
</evidence>
<evidence type="ECO:0000256" key="5">
    <source>
        <dbReference type="SAM" id="MobiDB-lite"/>
    </source>
</evidence>
<evidence type="ECO:0000256" key="1">
    <source>
        <dbReference type="ARBA" id="ARBA00022723"/>
    </source>
</evidence>
<dbReference type="PANTHER" id="PTHR11224:SF10">
    <property type="entry name" value="IP09428P-RELATED"/>
    <property type="match status" value="1"/>
</dbReference>
<dbReference type="GO" id="GO:0000209">
    <property type="term" value="P:protein polyubiquitination"/>
    <property type="evidence" value="ECO:0007669"/>
    <property type="project" value="InterPro"/>
</dbReference>
<proteinExistence type="predicted"/>
<feature type="zinc finger region" description="C3H1-type" evidence="4">
    <location>
        <begin position="71"/>
        <end position="98"/>
    </location>
</feature>
<feature type="region of interest" description="Disordered" evidence="5">
    <location>
        <begin position="378"/>
        <end position="429"/>
    </location>
</feature>
<dbReference type="Proteomes" id="UP000310158">
    <property type="component" value="Unassembled WGS sequence"/>
</dbReference>
<feature type="compositionally biased region" description="Low complexity" evidence="5">
    <location>
        <begin position="111"/>
        <end position="122"/>
    </location>
</feature>
<feature type="compositionally biased region" description="Polar residues" evidence="5">
    <location>
        <begin position="714"/>
        <end position="723"/>
    </location>
</feature>
<accession>A0A4S4LSB7</accession>
<feature type="compositionally biased region" description="Polar residues" evidence="5">
    <location>
        <begin position="157"/>
        <end position="167"/>
    </location>
</feature>
<dbReference type="AlphaFoldDB" id="A0A4S4LSB7"/>
<protein>
    <recommendedName>
        <fullName evidence="6">C3H1-type domain-containing protein</fullName>
    </recommendedName>
</protein>
<dbReference type="SUPFAM" id="SSF90229">
    <property type="entry name" value="CCCH zinc finger"/>
    <property type="match status" value="1"/>
</dbReference>
<dbReference type="Pfam" id="PF14608">
    <property type="entry name" value="zf-CCCH_2"/>
    <property type="match status" value="1"/>
</dbReference>
<dbReference type="Gene3D" id="4.10.1000.10">
    <property type="entry name" value="Zinc finger, CCCH-type"/>
    <property type="match status" value="1"/>
</dbReference>
<reference evidence="7 8" key="1">
    <citation type="submission" date="2019-02" db="EMBL/GenBank/DDBJ databases">
        <title>Genome sequencing of the rare red list fungi Bondarzewia mesenterica.</title>
        <authorList>
            <person name="Buettner E."/>
            <person name="Kellner H."/>
        </authorList>
    </citation>
    <scope>NUCLEOTIDE SEQUENCE [LARGE SCALE GENOMIC DNA]</scope>
    <source>
        <strain evidence="7 8">DSM 108281</strain>
    </source>
</reference>
<dbReference type="InterPro" id="IPR036855">
    <property type="entry name" value="Znf_CCCH_sf"/>
</dbReference>
<dbReference type="SMART" id="SM00356">
    <property type="entry name" value="ZnF_C3H1"/>
    <property type="match status" value="2"/>
</dbReference>
<dbReference type="InterPro" id="IPR045072">
    <property type="entry name" value="MKRN-like"/>
</dbReference>
<dbReference type="PROSITE" id="PS50103">
    <property type="entry name" value="ZF_C3H1"/>
    <property type="match status" value="2"/>
</dbReference>
<feature type="domain" description="C3H1-type" evidence="6">
    <location>
        <begin position="71"/>
        <end position="98"/>
    </location>
</feature>
<feature type="region of interest" description="Disordered" evidence="5">
    <location>
        <begin position="109"/>
        <end position="298"/>
    </location>
</feature>
<feature type="compositionally biased region" description="Polar residues" evidence="5">
    <location>
        <begin position="282"/>
        <end position="298"/>
    </location>
</feature>
<dbReference type="Pfam" id="PF00642">
    <property type="entry name" value="zf-CCCH"/>
    <property type="match status" value="1"/>
</dbReference>
<feature type="domain" description="C3H1-type" evidence="6">
    <location>
        <begin position="41"/>
        <end position="68"/>
    </location>
</feature>
<name>A0A4S4LSB7_9AGAM</name>
<dbReference type="InterPro" id="IPR000571">
    <property type="entry name" value="Znf_CCCH"/>
</dbReference>
<keyword evidence="1 4" id="KW-0479">Metal-binding</keyword>
<gene>
    <name evidence="7" type="ORF">EW146_g5774</name>
</gene>
<feature type="compositionally biased region" description="Polar residues" evidence="5">
    <location>
        <begin position="648"/>
        <end position="657"/>
    </location>
</feature>
<evidence type="ECO:0000256" key="2">
    <source>
        <dbReference type="ARBA" id="ARBA00022771"/>
    </source>
</evidence>
<feature type="region of interest" description="Disordered" evidence="5">
    <location>
        <begin position="554"/>
        <end position="600"/>
    </location>
</feature>